<dbReference type="EMBL" id="JANSLD010000027">
    <property type="protein sequence ID" value="MCY1583351.1"/>
    <property type="molecule type" value="Genomic_DNA"/>
</dbReference>
<dbReference type="Proteomes" id="UP001072952">
    <property type="component" value="Unassembled WGS sequence"/>
</dbReference>
<comment type="caution">
    <text evidence="1">The sequence shown here is derived from an EMBL/GenBank/DDBJ whole genome shotgun (WGS) entry which is preliminary data.</text>
</comment>
<accession>A0ABT4BL00</accession>
<organism evidence="1 2">
    <name type="scientific">Staphylococcus pettenkoferi</name>
    <dbReference type="NCBI Taxonomy" id="170573"/>
    <lineage>
        <taxon>Bacteria</taxon>
        <taxon>Bacillati</taxon>
        <taxon>Bacillota</taxon>
        <taxon>Bacilli</taxon>
        <taxon>Bacillales</taxon>
        <taxon>Staphylococcaceae</taxon>
        <taxon>Staphylococcus</taxon>
    </lineage>
</organism>
<dbReference type="RefSeq" id="WP_145458135.1">
    <property type="nucleotide sequence ID" value="NZ_JANSKR010000004.1"/>
</dbReference>
<gene>
    <name evidence="1" type="ORF">NW133_07390</name>
</gene>
<name>A0ABT4BL00_9STAP</name>
<reference evidence="1" key="1">
    <citation type="journal article" date="2022" name="Int. J. Mol. Sci.">
        <title>Phenotypic and Genotypic Virulence Characterisation of Staphylococcus pettenkoferi Strains Isolated from Human Bloodstream and Diabetic Foot Infections.</title>
        <authorList>
            <person name="Magnan C."/>
            <person name="Ahmad-Mansour N."/>
            <person name="Pouget C."/>
            <person name="Morsli M."/>
            <person name="Huc-Brandt S."/>
            <person name="Pantel A."/>
            <person name="Dunyach-Remy C."/>
            <person name="Sotto A."/>
            <person name="Molle V."/>
            <person name="Lavigne J.-P."/>
        </authorList>
    </citation>
    <scope>NUCLEOTIDE SEQUENCE</scope>
    <source>
        <strain evidence="1">NSP012P</strain>
    </source>
</reference>
<proteinExistence type="predicted"/>
<evidence type="ECO:0000313" key="1">
    <source>
        <dbReference type="EMBL" id="MCY1583351.1"/>
    </source>
</evidence>
<keyword evidence="2" id="KW-1185">Reference proteome</keyword>
<reference evidence="1" key="2">
    <citation type="submission" date="2022-08" db="EMBL/GenBank/DDBJ databases">
        <authorList>
            <person name="Magnan C."/>
        </authorList>
    </citation>
    <scope>NUCLEOTIDE SEQUENCE</scope>
    <source>
        <strain evidence="1">NSP012P</strain>
    </source>
</reference>
<protein>
    <submittedName>
        <fullName evidence="1">HK97 gp10 family phage protein</fullName>
    </submittedName>
</protein>
<sequence>MAKGFVHIDPTQIKALRADINTRQHELVTNLKVAADEVLLNTEADAKALSPRDSGRLEQSIHSSNASYHMGKISGVVGSNLVYALRRHEEKPRIGTYHKYDHHVRYDNYYYNGRGELTRAKPNVGEFSPGRKYLENAQTLNQENWKNHLQKAVKRTYKGLG</sequence>
<evidence type="ECO:0000313" key="2">
    <source>
        <dbReference type="Proteomes" id="UP001072952"/>
    </source>
</evidence>